<keyword evidence="3" id="KW-1185">Reference proteome</keyword>
<accession>A0A6A6J5K6</accession>
<name>A0A6A6J5K6_WESOR</name>
<sequence>MTILCTCQSTCRLMKLVLRTEYLWRYSVGNAMASIISSVLGMYDNISSIGEPPHV</sequence>
<reference evidence="2" key="1">
    <citation type="journal article" date="2020" name="Stud. Mycol.">
        <title>101 Dothideomycetes genomes: a test case for predicting lifestyles and emergence of pathogens.</title>
        <authorList>
            <person name="Haridas S."/>
            <person name="Albert R."/>
            <person name="Binder M."/>
            <person name="Bloem J."/>
            <person name="Labutti K."/>
            <person name="Salamov A."/>
            <person name="Andreopoulos B."/>
            <person name="Baker S."/>
            <person name="Barry K."/>
            <person name="Bills G."/>
            <person name="Bluhm B."/>
            <person name="Cannon C."/>
            <person name="Castanera R."/>
            <person name="Culley D."/>
            <person name="Daum C."/>
            <person name="Ezra D."/>
            <person name="Gonzalez J."/>
            <person name="Henrissat B."/>
            <person name="Kuo A."/>
            <person name="Liang C."/>
            <person name="Lipzen A."/>
            <person name="Lutzoni F."/>
            <person name="Magnuson J."/>
            <person name="Mondo S."/>
            <person name="Nolan M."/>
            <person name="Ohm R."/>
            <person name="Pangilinan J."/>
            <person name="Park H.-J."/>
            <person name="Ramirez L."/>
            <person name="Alfaro M."/>
            <person name="Sun H."/>
            <person name="Tritt A."/>
            <person name="Yoshinaga Y."/>
            <person name="Zwiers L.-H."/>
            <person name="Turgeon B."/>
            <person name="Goodwin S."/>
            <person name="Spatafora J."/>
            <person name="Crous P."/>
            <person name="Grigoriev I."/>
        </authorList>
    </citation>
    <scope>NUCLEOTIDE SEQUENCE</scope>
    <source>
        <strain evidence="2">CBS 379.55</strain>
    </source>
</reference>
<protein>
    <submittedName>
        <fullName evidence="2">Uncharacterized protein</fullName>
    </submittedName>
</protein>
<keyword evidence="1" id="KW-0812">Transmembrane</keyword>
<evidence type="ECO:0000313" key="2">
    <source>
        <dbReference type="EMBL" id="KAF2271504.1"/>
    </source>
</evidence>
<feature type="transmembrane region" description="Helical" evidence="1">
    <location>
        <begin position="22"/>
        <end position="43"/>
    </location>
</feature>
<keyword evidence="1" id="KW-1133">Transmembrane helix</keyword>
<keyword evidence="1" id="KW-0472">Membrane</keyword>
<dbReference type="EMBL" id="ML986540">
    <property type="protein sequence ID" value="KAF2271504.1"/>
    <property type="molecule type" value="Genomic_DNA"/>
</dbReference>
<organism evidence="2 3">
    <name type="scientific">Westerdykella ornata</name>
    <dbReference type="NCBI Taxonomy" id="318751"/>
    <lineage>
        <taxon>Eukaryota</taxon>
        <taxon>Fungi</taxon>
        <taxon>Dikarya</taxon>
        <taxon>Ascomycota</taxon>
        <taxon>Pezizomycotina</taxon>
        <taxon>Dothideomycetes</taxon>
        <taxon>Pleosporomycetidae</taxon>
        <taxon>Pleosporales</taxon>
        <taxon>Sporormiaceae</taxon>
        <taxon>Westerdykella</taxon>
    </lineage>
</organism>
<proteinExistence type="predicted"/>
<dbReference type="Proteomes" id="UP000800097">
    <property type="component" value="Unassembled WGS sequence"/>
</dbReference>
<evidence type="ECO:0000256" key="1">
    <source>
        <dbReference type="SAM" id="Phobius"/>
    </source>
</evidence>
<dbReference type="AlphaFoldDB" id="A0A6A6J5K6"/>
<evidence type="ECO:0000313" key="3">
    <source>
        <dbReference type="Proteomes" id="UP000800097"/>
    </source>
</evidence>
<dbReference type="RefSeq" id="XP_033649043.1">
    <property type="nucleotide sequence ID" value="XM_033794262.1"/>
</dbReference>
<dbReference type="GeneID" id="54547437"/>
<gene>
    <name evidence="2" type="ORF">EI97DRAFT_267733</name>
</gene>